<name>A0A1G5FN75_9BACL</name>
<evidence type="ECO:0000256" key="1">
    <source>
        <dbReference type="SAM" id="Phobius"/>
    </source>
</evidence>
<dbReference type="Proteomes" id="UP000198538">
    <property type="component" value="Unassembled WGS sequence"/>
</dbReference>
<protein>
    <submittedName>
        <fullName evidence="2">Uncharacterized protein</fullName>
    </submittedName>
</protein>
<proteinExistence type="predicted"/>
<feature type="transmembrane region" description="Helical" evidence="1">
    <location>
        <begin position="12"/>
        <end position="35"/>
    </location>
</feature>
<evidence type="ECO:0000313" key="3">
    <source>
        <dbReference type="Proteomes" id="UP000198538"/>
    </source>
</evidence>
<evidence type="ECO:0000313" key="2">
    <source>
        <dbReference type="EMBL" id="SCY40673.1"/>
    </source>
</evidence>
<accession>A0A1G5FN75</accession>
<keyword evidence="3" id="KW-1185">Reference proteome</keyword>
<gene>
    <name evidence="2" type="ORF">SAMN05720606_104282</name>
</gene>
<reference evidence="3" key="1">
    <citation type="submission" date="2016-10" db="EMBL/GenBank/DDBJ databases">
        <authorList>
            <person name="Varghese N."/>
            <person name="Submissions S."/>
        </authorList>
    </citation>
    <scope>NUCLEOTIDE SEQUENCE [LARGE SCALE GENOMIC DNA]</scope>
    <source>
        <strain evidence="3">BL9</strain>
    </source>
</reference>
<keyword evidence="1" id="KW-1133">Transmembrane helix</keyword>
<sequence length="36" mass="4113">MEANRSLLKGLAWGMAFSFPLWIAVIGWLNLLGWIH</sequence>
<dbReference type="EMBL" id="FMVM01000004">
    <property type="protein sequence ID" value="SCY40673.1"/>
    <property type="molecule type" value="Genomic_DNA"/>
</dbReference>
<keyword evidence="1" id="KW-0812">Transmembrane</keyword>
<organism evidence="2 3">
    <name type="scientific">Paenibacillus polysaccharolyticus</name>
    <dbReference type="NCBI Taxonomy" id="582692"/>
    <lineage>
        <taxon>Bacteria</taxon>
        <taxon>Bacillati</taxon>
        <taxon>Bacillota</taxon>
        <taxon>Bacilli</taxon>
        <taxon>Bacillales</taxon>
        <taxon>Paenibacillaceae</taxon>
        <taxon>Paenibacillus</taxon>
    </lineage>
</organism>
<dbReference type="AlphaFoldDB" id="A0A1G5FN75"/>
<keyword evidence="1" id="KW-0472">Membrane</keyword>